<comment type="caution">
    <text evidence="2">The sequence shown here is derived from an EMBL/GenBank/DDBJ whole genome shotgun (WGS) entry which is preliminary data.</text>
</comment>
<accession>A0ABW0AB56</accession>
<dbReference type="EMBL" id="JBHSKJ010000022">
    <property type="protein sequence ID" value="MFC5148904.1"/>
    <property type="molecule type" value="Genomic_DNA"/>
</dbReference>
<dbReference type="RefSeq" id="WP_382049024.1">
    <property type="nucleotide sequence ID" value="NZ_JBHSKJ010000022.1"/>
</dbReference>
<dbReference type="InterPro" id="IPR056108">
    <property type="entry name" value="DUF7691"/>
</dbReference>
<dbReference type="Pfam" id="PF24740">
    <property type="entry name" value="DUF7691"/>
    <property type="match status" value="1"/>
</dbReference>
<proteinExistence type="predicted"/>
<sequence length="217" mass="24180">MSHNIWYSTADKADVLAFLGSNGNLSDDQQHRLAEMRTSAQARQDELVRQDIDWGLPVPEALDHLIAGHTDSNAEYAGNAYHAALQIIIDHNASDPGHLGTFSGPATFFSHVDEVMKSLGVPAELLPYDFLYPALPPAGFPYVPHSVDGYPAIGHMPLDKVKPAADAYRAVLDQLDPSTRYDIQELIEKLDDEHENWVYATEKLDWYTQDTLFFALT</sequence>
<evidence type="ECO:0000313" key="3">
    <source>
        <dbReference type="Proteomes" id="UP001596222"/>
    </source>
</evidence>
<evidence type="ECO:0000259" key="1">
    <source>
        <dbReference type="Pfam" id="PF24740"/>
    </source>
</evidence>
<organism evidence="2 3">
    <name type="scientific">Streptomyces aureoversilis</name>
    <dbReference type="NCBI Taxonomy" id="67277"/>
    <lineage>
        <taxon>Bacteria</taxon>
        <taxon>Bacillati</taxon>
        <taxon>Actinomycetota</taxon>
        <taxon>Actinomycetes</taxon>
        <taxon>Kitasatosporales</taxon>
        <taxon>Streptomycetaceae</taxon>
        <taxon>Streptomyces</taxon>
    </lineage>
</organism>
<gene>
    <name evidence="2" type="ORF">ACFPP6_29995</name>
</gene>
<evidence type="ECO:0000313" key="2">
    <source>
        <dbReference type="EMBL" id="MFC5148904.1"/>
    </source>
</evidence>
<keyword evidence="3" id="KW-1185">Reference proteome</keyword>
<feature type="domain" description="DUF7691" evidence="1">
    <location>
        <begin position="1"/>
        <end position="214"/>
    </location>
</feature>
<protein>
    <recommendedName>
        <fullName evidence="1">DUF7691 domain-containing protein</fullName>
    </recommendedName>
</protein>
<dbReference type="Proteomes" id="UP001596222">
    <property type="component" value="Unassembled WGS sequence"/>
</dbReference>
<name>A0ABW0AB56_9ACTN</name>
<reference evidence="3" key="1">
    <citation type="journal article" date="2019" name="Int. J. Syst. Evol. Microbiol.">
        <title>The Global Catalogue of Microorganisms (GCM) 10K type strain sequencing project: providing services to taxonomists for standard genome sequencing and annotation.</title>
        <authorList>
            <consortium name="The Broad Institute Genomics Platform"/>
            <consortium name="The Broad Institute Genome Sequencing Center for Infectious Disease"/>
            <person name="Wu L."/>
            <person name="Ma J."/>
        </authorList>
    </citation>
    <scope>NUCLEOTIDE SEQUENCE [LARGE SCALE GENOMIC DNA]</scope>
    <source>
        <strain evidence="3">CGMCC 4.1641</strain>
    </source>
</reference>